<accession>A0ABN6VUC5</accession>
<feature type="region of interest" description="Disordered" evidence="1">
    <location>
        <begin position="27"/>
        <end position="49"/>
    </location>
</feature>
<gene>
    <name evidence="3" type="primary">pilP</name>
    <name evidence="3" type="ORF">GURASL_26020</name>
</gene>
<dbReference type="EMBL" id="AP027151">
    <property type="protein sequence ID" value="BDV43679.1"/>
    <property type="molecule type" value="Genomic_DNA"/>
</dbReference>
<dbReference type="RefSeq" id="WP_281999805.1">
    <property type="nucleotide sequence ID" value="NZ_AP027151.1"/>
</dbReference>
<dbReference type="Gene3D" id="2.30.30.830">
    <property type="match status" value="1"/>
</dbReference>
<dbReference type="Pfam" id="PF04351">
    <property type="entry name" value="PilP"/>
    <property type="match status" value="1"/>
</dbReference>
<reference evidence="3 4" key="1">
    <citation type="submission" date="2022-12" db="EMBL/GenBank/DDBJ databases">
        <title>Polyphasic characterization of Geotalea uranireducens NIT-SL11 newly isolated from a complex of sewage sludge and microbially reduced graphene oxide.</title>
        <authorList>
            <person name="Xie L."/>
            <person name="Yoshida N."/>
            <person name="Meng L."/>
        </authorList>
    </citation>
    <scope>NUCLEOTIDE SEQUENCE [LARGE SCALE GENOMIC DNA]</scope>
    <source>
        <strain evidence="3 4">NIT-SL11</strain>
    </source>
</reference>
<keyword evidence="4" id="KW-1185">Reference proteome</keyword>
<feature type="chain" id="PRO_5045075822" evidence="2">
    <location>
        <begin position="26"/>
        <end position="180"/>
    </location>
</feature>
<proteinExistence type="predicted"/>
<evidence type="ECO:0000313" key="3">
    <source>
        <dbReference type="EMBL" id="BDV43679.1"/>
    </source>
</evidence>
<keyword evidence="2" id="KW-0732">Signal</keyword>
<protein>
    <submittedName>
        <fullName evidence="3">Type IV pilus assembly lipoprotein PilP</fullName>
    </submittedName>
</protein>
<evidence type="ECO:0000256" key="2">
    <source>
        <dbReference type="SAM" id="SignalP"/>
    </source>
</evidence>
<evidence type="ECO:0000256" key="1">
    <source>
        <dbReference type="SAM" id="MobiDB-lite"/>
    </source>
</evidence>
<dbReference type="InterPro" id="IPR007446">
    <property type="entry name" value="PilP"/>
</dbReference>
<evidence type="ECO:0000313" key="4">
    <source>
        <dbReference type="Proteomes" id="UP001317705"/>
    </source>
</evidence>
<organism evidence="3 4">
    <name type="scientific">Geotalea uraniireducens</name>
    <dbReference type="NCBI Taxonomy" id="351604"/>
    <lineage>
        <taxon>Bacteria</taxon>
        <taxon>Pseudomonadati</taxon>
        <taxon>Thermodesulfobacteriota</taxon>
        <taxon>Desulfuromonadia</taxon>
        <taxon>Geobacterales</taxon>
        <taxon>Geobacteraceae</taxon>
        <taxon>Geotalea</taxon>
    </lineage>
</organism>
<sequence>MIRKRNSVPLLIAMVALLLALPGCQKGEQASQPPPPVHKAKANPSVPPVQKQLSSAALSPGVSARLVFANRKDPFRPYLQAKVEKGSVAKSRPASLLPILSYAVGQFRVTGIIAGLRENKALVVDPAGKGYVVTVGMNIGSNNGVITKIGPSFIEISEKFKDDAGKTKKRLVKLSLTKKQ</sequence>
<name>A0ABN6VUC5_9BACT</name>
<keyword evidence="3" id="KW-0449">Lipoprotein</keyword>
<dbReference type="Proteomes" id="UP001317705">
    <property type="component" value="Chromosome"/>
</dbReference>
<feature type="signal peptide" evidence="2">
    <location>
        <begin position="1"/>
        <end position="25"/>
    </location>
</feature>